<protein>
    <recommendedName>
        <fullName evidence="2 3">Single-stranded DNA-binding protein</fullName>
        <shortName evidence="2">SSB</shortName>
    </recommendedName>
</protein>
<dbReference type="PANTHER" id="PTHR10302:SF27">
    <property type="entry name" value="SINGLE-STRANDED DNA-BINDING PROTEIN"/>
    <property type="match status" value="1"/>
</dbReference>
<comment type="subunit">
    <text evidence="2">Homotetramer.</text>
</comment>
<comment type="caution">
    <text evidence="2">Lacks conserved residue(s) required for the propagation of feature annotation.</text>
</comment>
<dbReference type="SUPFAM" id="SSF50249">
    <property type="entry name" value="Nucleic acid-binding proteins"/>
    <property type="match status" value="1"/>
</dbReference>
<dbReference type="AlphaFoldDB" id="G0UF13"/>
<organism evidence="5">
    <name type="scientific">Weissella thailandensis fsh4-2</name>
    <dbReference type="NCBI Taxonomy" id="1056112"/>
    <lineage>
        <taxon>Bacteria</taxon>
        <taxon>Bacillati</taxon>
        <taxon>Bacillota</taxon>
        <taxon>Bacilli</taxon>
        <taxon>Lactobacillales</taxon>
        <taxon>Lactobacillaceae</taxon>
        <taxon>Weissella</taxon>
    </lineage>
</organism>
<dbReference type="CDD" id="cd04496">
    <property type="entry name" value="SSB_OBF"/>
    <property type="match status" value="1"/>
</dbReference>
<dbReference type="InterPro" id="IPR011344">
    <property type="entry name" value="ssDNA-bd"/>
</dbReference>
<reference evidence="5" key="1">
    <citation type="journal article" date="2011" name="J. Bacteriol.">
        <title>Genome Sequence of Weissella thailandensis fsh4-2.</title>
        <authorList>
            <person name="Benomar N."/>
            <person name="Abriouel H."/>
            <person name="Lee H."/>
            <person name="Cho G.S."/>
            <person name="Huch M."/>
            <person name="Pulido R.P."/>
            <person name="Holzapfel W.H."/>
            <person name="Galvez A."/>
            <person name="Franz C.M."/>
        </authorList>
    </citation>
    <scope>NUCLEOTIDE SEQUENCE</scope>
    <source>
        <strain evidence="5">Fsh4-2</strain>
    </source>
</reference>
<dbReference type="PROSITE" id="PS50935">
    <property type="entry name" value="SSB"/>
    <property type="match status" value="1"/>
</dbReference>
<feature type="compositionally biased region" description="Low complexity" evidence="4">
    <location>
        <begin position="110"/>
        <end position="126"/>
    </location>
</feature>
<dbReference type="Pfam" id="PF00436">
    <property type="entry name" value="SSB"/>
    <property type="match status" value="1"/>
</dbReference>
<feature type="region of interest" description="Disordered" evidence="4">
    <location>
        <begin position="103"/>
        <end position="189"/>
    </location>
</feature>
<evidence type="ECO:0000313" key="5">
    <source>
        <dbReference type="EMBL" id="CCC56322.1"/>
    </source>
</evidence>
<accession>G0UF13</accession>
<evidence type="ECO:0000256" key="2">
    <source>
        <dbReference type="HAMAP-Rule" id="MF_00984"/>
    </source>
</evidence>
<dbReference type="InterPro" id="IPR000424">
    <property type="entry name" value="Primosome_PriB/ssb"/>
</dbReference>
<dbReference type="GO" id="GO:0006260">
    <property type="term" value="P:DNA replication"/>
    <property type="evidence" value="ECO:0007669"/>
    <property type="project" value="InterPro"/>
</dbReference>
<dbReference type="InterPro" id="IPR012340">
    <property type="entry name" value="NA-bd_OB-fold"/>
</dbReference>
<evidence type="ECO:0000256" key="4">
    <source>
        <dbReference type="SAM" id="MobiDB-lite"/>
    </source>
</evidence>
<name>G0UF13_9LACO</name>
<evidence type="ECO:0000256" key="3">
    <source>
        <dbReference type="RuleBase" id="RU000524"/>
    </source>
</evidence>
<dbReference type="GO" id="GO:0003697">
    <property type="term" value="F:single-stranded DNA binding"/>
    <property type="evidence" value="ECO:0007669"/>
    <property type="project" value="UniProtKB-UniRule"/>
</dbReference>
<reference evidence="5" key="2">
    <citation type="submission" date="2011-07" db="EMBL/GenBank/DDBJ databases">
        <authorList>
            <person name="Franz C."/>
        </authorList>
    </citation>
    <scope>NUCLEOTIDE SEQUENCE</scope>
    <source>
        <strain evidence="5">Fsh4-2</strain>
    </source>
</reference>
<dbReference type="EMBL" id="HE575147">
    <property type="protein sequence ID" value="CCC56322.1"/>
    <property type="molecule type" value="Genomic_DNA"/>
</dbReference>
<proteinExistence type="inferred from homology"/>
<dbReference type="HAMAP" id="MF_00984">
    <property type="entry name" value="SSB"/>
    <property type="match status" value="1"/>
</dbReference>
<dbReference type="PANTHER" id="PTHR10302">
    <property type="entry name" value="SINGLE-STRANDED DNA-BINDING PROTEIN"/>
    <property type="match status" value="1"/>
</dbReference>
<dbReference type="Gene3D" id="2.40.50.140">
    <property type="entry name" value="Nucleic acid-binding proteins"/>
    <property type="match status" value="1"/>
</dbReference>
<dbReference type="NCBIfam" id="TIGR00621">
    <property type="entry name" value="ssb"/>
    <property type="match status" value="1"/>
</dbReference>
<evidence type="ECO:0000256" key="1">
    <source>
        <dbReference type="ARBA" id="ARBA00023125"/>
    </source>
</evidence>
<feature type="compositionally biased region" description="Low complexity" evidence="4">
    <location>
        <begin position="147"/>
        <end position="160"/>
    </location>
</feature>
<sequence length="189" mass="21043">MMNSVNLIGRLTRPIELNQTQSGKSVGNATIAVSRPFTDANGEHESDFINLVIWGKTGENMAKLTAKGSLVGVEGSIRTRNYENNQGTKVYVTEVVVNNFTLTESKEQTQQRQQNSGGRQNNNYQQPQGNFTKPQGNVQGSFGGQGNFQRQQQQTQPQRQTRSKQPKQTGFSPDQMYGNNQSLDDQLPF</sequence>
<keyword evidence="1 2" id="KW-0238">DNA-binding</keyword>
<gene>
    <name evidence="5" type="ORF">WT2_00317</name>
</gene>
<dbReference type="GO" id="GO:0009295">
    <property type="term" value="C:nucleoid"/>
    <property type="evidence" value="ECO:0007669"/>
    <property type="project" value="TreeGrafter"/>
</dbReference>
<feature type="compositionally biased region" description="Polar residues" evidence="4">
    <location>
        <begin position="169"/>
        <end position="189"/>
    </location>
</feature>